<sequence>MKKIISLLKSNLLPIISVAAFLVIFIVSPEKGEKIAVKFKDTCIDTIPILLLMFALLAFIKVAMDSDVIKNTIEKSKGVKSVLFAYMFGMLVSGPIYPGYSLGNMLIKKGMQVRVVVIMLSVWATLKIPLLPFEVKALGIKLTAVRWIVTAISIFFMALLSEKMLKVVDNKGE</sequence>
<organism evidence="8 9">
    <name type="scientific">Anaeromicropila populeti</name>
    <dbReference type="NCBI Taxonomy" id="37658"/>
    <lineage>
        <taxon>Bacteria</taxon>
        <taxon>Bacillati</taxon>
        <taxon>Bacillota</taxon>
        <taxon>Clostridia</taxon>
        <taxon>Lachnospirales</taxon>
        <taxon>Lachnospiraceae</taxon>
        <taxon>Anaeromicropila</taxon>
    </lineage>
</organism>
<evidence type="ECO:0000256" key="4">
    <source>
        <dbReference type="ARBA" id="ARBA00022692"/>
    </source>
</evidence>
<keyword evidence="5 7" id="KW-1133">Transmembrane helix</keyword>
<evidence type="ECO:0000313" key="9">
    <source>
        <dbReference type="Proteomes" id="UP000199659"/>
    </source>
</evidence>
<dbReference type="RefSeq" id="WP_092560881.1">
    <property type="nucleotide sequence ID" value="NZ_FOYZ01000008.1"/>
</dbReference>
<protein>
    <submittedName>
        <fullName evidence="8">Predicted permease</fullName>
    </submittedName>
</protein>
<dbReference type="Proteomes" id="UP000199659">
    <property type="component" value="Unassembled WGS sequence"/>
</dbReference>
<keyword evidence="3" id="KW-1003">Cell membrane</keyword>
<dbReference type="STRING" id="37658.SAMN05661086_02297"/>
<evidence type="ECO:0000313" key="8">
    <source>
        <dbReference type="EMBL" id="SFR87817.1"/>
    </source>
</evidence>
<name>A0A1I6K9E7_9FIRM</name>
<evidence type="ECO:0000256" key="3">
    <source>
        <dbReference type="ARBA" id="ARBA00022475"/>
    </source>
</evidence>
<evidence type="ECO:0000256" key="5">
    <source>
        <dbReference type="ARBA" id="ARBA00022989"/>
    </source>
</evidence>
<feature type="transmembrane region" description="Helical" evidence="7">
    <location>
        <begin position="42"/>
        <end position="63"/>
    </location>
</feature>
<dbReference type="GO" id="GO:0005886">
    <property type="term" value="C:plasma membrane"/>
    <property type="evidence" value="ECO:0007669"/>
    <property type="project" value="UniProtKB-SubCell"/>
</dbReference>
<keyword evidence="6 7" id="KW-0472">Membrane</keyword>
<dbReference type="InterPro" id="IPR005524">
    <property type="entry name" value="DUF318"/>
</dbReference>
<dbReference type="AlphaFoldDB" id="A0A1I6K9E7"/>
<feature type="transmembrane region" description="Helical" evidence="7">
    <location>
        <begin position="12"/>
        <end position="30"/>
    </location>
</feature>
<proteinExistence type="inferred from homology"/>
<evidence type="ECO:0000256" key="2">
    <source>
        <dbReference type="ARBA" id="ARBA00006386"/>
    </source>
</evidence>
<comment type="similarity">
    <text evidence="2">Belongs to the UPF0718 family.</text>
</comment>
<feature type="transmembrane region" description="Helical" evidence="7">
    <location>
        <begin position="144"/>
        <end position="161"/>
    </location>
</feature>
<keyword evidence="4 7" id="KW-0812">Transmembrane</keyword>
<keyword evidence="9" id="KW-1185">Reference proteome</keyword>
<feature type="transmembrane region" description="Helical" evidence="7">
    <location>
        <begin position="115"/>
        <end position="132"/>
    </location>
</feature>
<evidence type="ECO:0000256" key="1">
    <source>
        <dbReference type="ARBA" id="ARBA00004651"/>
    </source>
</evidence>
<evidence type="ECO:0000256" key="7">
    <source>
        <dbReference type="SAM" id="Phobius"/>
    </source>
</evidence>
<dbReference type="Pfam" id="PF03773">
    <property type="entry name" value="ArsP_1"/>
    <property type="match status" value="1"/>
</dbReference>
<dbReference type="EMBL" id="FOYZ01000008">
    <property type="protein sequence ID" value="SFR87817.1"/>
    <property type="molecule type" value="Genomic_DNA"/>
</dbReference>
<evidence type="ECO:0000256" key="6">
    <source>
        <dbReference type="ARBA" id="ARBA00023136"/>
    </source>
</evidence>
<gene>
    <name evidence="8" type="ORF">SAMN05661086_02297</name>
</gene>
<dbReference type="OrthoDB" id="9798408at2"/>
<reference evidence="8 9" key="1">
    <citation type="submission" date="2016-10" db="EMBL/GenBank/DDBJ databases">
        <authorList>
            <person name="de Groot N.N."/>
        </authorList>
    </citation>
    <scope>NUCLEOTIDE SEQUENCE [LARGE SCALE GENOMIC DNA]</scope>
    <source>
        <strain evidence="8 9">743A</strain>
    </source>
</reference>
<accession>A0A1I6K9E7</accession>
<feature type="transmembrane region" description="Helical" evidence="7">
    <location>
        <begin position="83"/>
        <end position="103"/>
    </location>
</feature>
<comment type="subcellular location">
    <subcellularLocation>
        <location evidence="1">Cell membrane</location>
        <topology evidence="1">Multi-pass membrane protein</topology>
    </subcellularLocation>
</comment>